<feature type="transmembrane region" description="Helical" evidence="7">
    <location>
        <begin position="262"/>
        <end position="281"/>
    </location>
</feature>
<accession>A0ABM6EI01</accession>
<dbReference type="InterPro" id="IPR050638">
    <property type="entry name" value="AA-Vitamin_Transporters"/>
</dbReference>
<dbReference type="PANTHER" id="PTHR32322">
    <property type="entry name" value="INNER MEMBRANE TRANSPORTER"/>
    <property type="match status" value="1"/>
</dbReference>
<feature type="transmembrane region" description="Helical" evidence="7">
    <location>
        <begin position="91"/>
        <end position="112"/>
    </location>
</feature>
<evidence type="ECO:0000256" key="5">
    <source>
        <dbReference type="ARBA" id="ARBA00022989"/>
    </source>
</evidence>
<feature type="domain" description="EamA" evidence="8">
    <location>
        <begin position="3"/>
        <end position="128"/>
    </location>
</feature>
<reference evidence="9 10" key="1">
    <citation type="submission" date="2016-06" db="EMBL/GenBank/DDBJ databases">
        <title>Complete genome sequence of Edwardsiella hoshinae ATCC 35051.</title>
        <authorList>
            <person name="Reichley S.R."/>
            <person name="Waldbieser G.C."/>
            <person name="Lawrence M.L."/>
            <person name="Griffin M.J."/>
        </authorList>
    </citation>
    <scope>NUCLEOTIDE SEQUENCE [LARGE SCALE GENOMIC DNA]</scope>
    <source>
        <strain evidence="9 10">ATCC 35051</strain>
    </source>
</reference>
<keyword evidence="6 7" id="KW-0472">Membrane</keyword>
<evidence type="ECO:0000259" key="8">
    <source>
        <dbReference type="Pfam" id="PF00892"/>
    </source>
</evidence>
<feature type="transmembrane region" description="Helical" evidence="7">
    <location>
        <begin position="119"/>
        <end position="138"/>
    </location>
</feature>
<name>A0ABM6EI01_9GAMM</name>
<dbReference type="Proteomes" id="UP000175893">
    <property type="component" value="Chromosome"/>
</dbReference>
<comment type="subcellular location">
    <subcellularLocation>
        <location evidence="1">Cell membrane</location>
        <topology evidence="1">Multi-pass membrane protein</topology>
    </subcellularLocation>
</comment>
<protein>
    <recommendedName>
        <fullName evidence="8">EamA domain-containing protein</fullName>
    </recommendedName>
</protein>
<sequence>MIKGIILAMLAAFSWGGAIVMSKASLDELNPGSLFLFQIISAAILSWAVLLAARTNFPLNKRSMLAYSTGLFEPFLAYTLTLYGLEIVPVGIASVIFSLESVFILILSVVILRVRVETPGIFSLLLCAAMTGSLMTVLPDTRGEGGSLEGYLLVIIGVLSAAFYVVISSKLVAEFTPLALLTGQLTFCVILSVISLLISGTPVLLPVNSILLVVFSGVMQYFLAFFLYLHALQWIQVHVAGVMLYFIPVIALVLSWLFLGEIISIVQATGIIMTITSVFWLNRKYGQNE</sequence>
<evidence type="ECO:0000256" key="3">
    <source>
        <dbReference type="ARBA" id="ARBA00022475"/>
    </source>
</evidence>
<evidence type="ECO:0000256" key="4">
    <source>
        <dbReference type="ARBA" id="ARBA00022692"/>
    </source>
</evidence>
<dbReference type="InterPro" id="IPR000620">
    <property type="entry name" value="EamA_dom"/>
</dbReference>
<keyword evidence="10" id="KW-1185">Reference proteome</keyword>
<feature type="transmembrane region" description="Helical" evidence="7">
    <location>
        <begin position="179"/>
        <end position="198"/>
    </location>
</feature>
<feature type="transmembrane region" description="Helical" evidence="7">
    <location>
        <begin position="210"/>
        <end position="230"/>
    </location>
</feature>
<evidence type="ECO:0000256" key="1">
    <source>
        <dbReference type="ARBA" id="ARBA00004651"/>
    </source>
</evidence>
<feature type="transmembrane region" description="Helical" evidence="7">
    <location>
        <begin position="65"/>
        <end position="85"/>
    </location>
</feature>
<keyword evidence="4 7" id="KW-0812">Transmembrane</keyword>
<dbReference type="Pfam" id="PF00892">
    <property type="entry name" value="EamA"/>
    <property type="match status" value="2"/>
</dbReference>
<evidence type="ECO:0000313" key="9">
    <source>
        <dbReference type="EMBL" id="AOV96514.1"/>
    </source>
</evidence>
<dbReference type="RefSeq" id="WP_070244702.1">
    <property type="nucleotide sequence ID" value="NZ_CP016043.1"/>
</dbReference>
<dbReference type="EMBL" id="CP016043">
    <property type="protein sequence ID" value="AOV96514.1"/>
    <property type="molecule type" value="Genomic_DNA"/>
</dbReference>
<keyword evidence="3" id="KW-1003">Cell membrane</keyword>
<proteinExistence type="inferred from homology"/>
<organism evidence="9 10">
    <name type="scientific">Edwardsiella hoshinae</name>
    <dbReference type="NCBI Taxonomy" id="93378"/>
    <lineage>
        <taxon>Bacteria</taxon>
        <taxon>Pseudomonadati</taxon>
        <taxon>Pseudomonadota</taxon>
        <taxon>Gammaproteobacteria</taxon>
        <taxon>Enterobacterales</taxon>
        <taxon>Hafniaceae</taxon>
        <taxon>Edwardsiella</taxon>
    </lineage>
</organism>
<dbReference type="PANTHER" id="PTHR32322:SF2">
    <property type="entry name" value="EAMA DOMAIN-CONTAINING PROTEIN"/>
    <property type="match status" value="1"/>
</dbReference>
<evidence type="ECO:0000313" key="10">
    <source>
        <dbReference type="Proteomes" id="UP000175893"/>
    </source>
</evidence>
<evidence type="ECO:0000256" key="6">
    <source>
        <dbReference type="ARBA" id="ARBA00023136"/>
    </source>
</evidence>
<evidence type="ECO:0000256" key="7">
    <source>
        <dbReference type="SAM" id="Phobius"/>
    </source>
</evidence>
<evidence type="ECO:0000256" key="2">
    <source>
        <dbReference type="ARBA" id="ARBA00007362"/>
    </source>
</evidence>
<feature type="transmembrane region" description="Helical" evidence="7">
    <location>
        <begin position="237"/>
        <end position="256"/>
    </location>
</feature>
<feature type="transmembrane region" description="Helical" evidence="7">
    <location>
        <begin position="150"/>
        <end position="167"/>
    </location>
</feature>
<comment type="similarity">
    <text evidence="2">Belongs to the EamA transporter family.</text>
</comment>
<gene>
    <name evidence="9" type="ORF">A9798_05830</name>
</gene>
<feature type="domain" description="EamA" evidence="8">
    <location>
        <begin position="150"/>
        <end position="282"/>
    </location>
</feature>
<keyword evidence="5 7" id="KW-1133">Transmembrane helix</keyword>
<dbReference type="SUPFAM" id="SSF103481">
    <property type="entry name" value="Multidrug resistance efflux transporter EmrE"/>
    <property type="match status" value="2"/>
</dbReference>
<dbReference type="InterPro" id="IPR037185">
    <property type="entry name" value="EmrE-like"/>
</dbReference>
<feature type="transmembrane region" description="Helical" evidence="7">
    <location>
        <begin position="34"/>
        <end position="53"/>
    </location>
</feature>